<dbReference type="GeneID" id="14540157"/>
<dbReference type="GO" id="GO:0003677">
    <property type="term" value="F:DNA binding"/>
    <property type="evidence" value="ECO:0007669"/>
    <property type="project" value="TreeGrafter"/>
</dbReference>
<organism evidence="3 4">
    <name type="scientific">Candida orthopsilosis (strain 90-125)</name>
    <name type="common">Yeast</name>
    <dbReference type="NCBI Taxonomy" id="1136231"/>
    <lineage>
        <taxon>Eukaryota</taxon>
        <taxon>Fungi</taxon>
        <taxon>Dikarya</taxon>
        <taxon>Ascomycota</taxon>
        <taxon>Saccharomycotina</taxon>
        <taxon>Pichiomycetes</taxon>
        <taxon>Debaryomycetaceae</taxon>
        <taxon>Candida/Lodderomyces clade</taxon>
        <taxon>Candida</taxon>
    </lineage>
</organism>
<dbReference type="eggNOG" id="KOG1968">
    <property type="taxonomic scope" value="Eukaryota"/>
</dbReference>
<dbReference type="Gene3D" id="3.40.50.300">
    <property type="entry name" value="P-loop containing nucleotide triphosphate hydrolases"/>
    <property type="match status" value="1"/>
</dbReference>
<dbReference type="PANTHER" id="PTHR23389">
    <property type="entry name" value="CHROMOSOME TRANSMISSION FIDELITY FACTOR 18"/>
    <property type="match status" value="1"/>
</dbReference>
<dbReference type="Pfam" id="PF03215">
    <property type="entry name" value="Rad17"/>
    <property type="match status" value="1"/>
</dbReference>
<dbReference type="KEGG" id="cot:CORT_0D00490"/>
<dbReference type="PANTHER" id="PTHR23389:SF6">
    <property type="entry name" value="REPLICATION FACTOR C SUBUNIT 1"/>
    <property type="match status" value="1"/>
</dbReference>
<evidence type="ECO:0000313" key="4">
    <source>
        <dbReference type="Proteomes" id="UP000005018"/>
    </source>
</evidence>
<keyword evidence="1" id="KW-0235">DNA replication</keyword>
<gene>
    <name evidence="3" type="ORF">CORT_0D00490</name>
</gene>
<evidence type="ECO:0000256" key="2">
    <source>
        <dbReference type="SAM" id="MobiDB-lite"/>
    </source>
</evidence>
<evidence type="ECO:0000256" key="1">
    <source>
        <dbReference type="ARBA" id="ARBA00022705"/>
    </source>
</evidence>
<name>H8X4F5_CANO9</name>
<accession>H8X4F5</accession>
<dbReference type="EMBL" id="HE681722">
    <property type="protein sequence ID" value="CCG22897.1"/>
    <property type="molecule type" value="Genomic_DNA"/>
</dbReference>
<dbReference type="RefSeq" id="XP_003869034.1">
    <property type="nucleotide sequence ID" value="XM_003868985.1"/>
</dbReference>
<dbReference type="GO" id="GO:0005634">
    <property type="term" value="C:nucleus"/>
    <property type="evidence" value="ECO:0007669"/>
    <property type="project" value="TreeGrafter"/>
</dbReference>
<reference evidence="3 4" key="1">
    <citation type="journal article" date="2012" name="PLoS ONE">
        <title>Sequence and analysis of the genome of the pathogenic yeast Candida orthopsilosis.</title>
        <authorList>
            <person name="Riccombeni A."/>
            <person name="Vidanes G."/>
            <person name="Proux-Wera E."/>
            <person name="Wolfe K.H."/>
            <person name="Butler G."/>
        </authorList>
    </citation>
    <scope>NUCLEOTIDE SEQUENCE [LARGE SCALE GENOMIC DNA]</scope>
    <source>
        <strain evidence="3 4">Co 90-125</strain>
    </source>
</reference>
<evidence type="ECO:0000313" key="3">
    <source>
        <dbReference type="EMBL" id="CCG22897.1"/>
    </source>
</evidence>
<dbReference type="SUPFAM" id="SSF52540">
    <property type="entry name" value="P-loop containing nucleoside triphosphate hydrolases"/>
    <property type="match status" value="1"/>
</dbReference>
<dbReference type="OrthoDB" id="10064318at2759"/>
<dbReference type="HOGENOM" id="CLU_013192_0_0_1"/>
<keyword evidence="4" id="KW-1185">Reference proteome</keyword>
<dbReference type="Proteomes" id="UP000005018">
    <property type="component" value="Chromosome 4"/>
</dbReference>
<dbReference type="InterPro" id="IPR027417">
    <property type="entry name" value="P-loop_NTPase"/>
</dbReference>
<sequence>MNFVFVYATLCWVLLSIRVSKNIYISYHLFAASSYYSLMIIVGSEDVRKQDNISEEDTTSDISDVDEKSTTLNTSSQEIAIEPKETKPNPLMTLLNGNQRSNRVAESSRVGDSEVSMPMSMTFQESTTRQSKPVSLMSILNGNKQKAVNEDSVTGAINVDTMSITLPFASQSDVTENAPKQSNMLMSVLNGNKSVPKVLEQVEQTIPKETQSTKTLEEMVYSNVKSTTVKDLFSAYKKQFDGKIIIRLPPTQLLKIQSAYSKFQPSRVTENTSCNNELESRIFLKAKSTSARDLFNSFKPKTGSANGTRSYMVTLKLDAKKLAKVSYFVTKGNNSTGRSCKNLFSEMMSASRNVKLIPLQKAKELNPLPISKTEFHIFDDTWNPIKPKPKKSVHLEEHSGFIPALKREMEIDPYVYETKEVDKREYALKKLPCLQKMASLNAIFNRLDNETRKQLWVDKYQPKCTQDLLMHRQNIALITQWINNSFEKLKTQAPVKNLNRKLKKRRVDTFIVEDEMEEEICSPFLILQGSNGSGKSTAVYTAMKELDGYVHEINSGMARGRKDIYNSLKELSTTQLVHDTKDSKPGLIFFEDVNILFEQDKSFWSVVQDIINVSKRPIVITCEELWNIPKNLVDFAQEDNSIIFIDDKIVSRKLVIDYLWMCCLAEGFDVGDDILEQIVDDMWNGHNYDLRGCLMSCEILCKKKSEHLVVVRKRSEECTHVVKDLQEKAFYCELNSCGDVIESCCESQIPQTSGDNELFDIYCVDDSLGCLPFELNVGEELEKHSKTDQTLPSSKFTFNDLQFECQQFIGSRSKKFPSYYYQDFEKRATRSSSDFVEPTTGIPETSFIYNISPTSFILDLLPFTRVWQAFQTQLDIFEAKTLEEEKPSLKKFLQYRDFQHKSTLNGTLKLE</sequence>
<dbReference type="GO" id="GO:0006260">
    <property type="term" value="P:DNA replication"/>
    <property type="evidence" value="ECO:0007669"/>
    <property type="project" value="UniProtKB-KW"/>
</dbReference>
<proteinExistence type="predicted"/>
<protein>
    <submittedName>
        <fullName evidence="3">Uncharacterized protein</fullName>
    </submittedName>
</protein>
<feature type="region of interest" description="Disordered" evidence="2">
    <location>
        <begin position="50"/>
        <end position="73"/>
    </location>
</feature>
<dbReference type="AlphaFoldDB" id="H8X4F5"/>